<reference evidence="2 3" key="1">
    <citation type="journal article" date="2014" name="Agronomy (Basel)">
        <title>A Draft Genome Sequence for Ensete ventricosum, the Drought-Tolerant Tree Against Hunger.</title>
        <authorList>
            <person name="Harrison J."/>
            <person name="Moore K.A."/>
            <person name="Paszkiewicz K."/>
            <person name="Jones T."/>
            <person name="Grant M."/>
            <person name="Ambacheew D."/>
            <person name="Muzemil S."/>
            <person name="Studholme D.J."/>
        </authorList>
    </citation>
    <scope>NUCLEOTIDE SEQUENCE [LARGE SCALE GENOMIC DNA]</scope>
</reference>
<dbReference type="EMBL" id="AMZH03017212">
    <property type="protein sequence ID" value="RRT43362.1"/>
    <property type="molecule type" value="Genomic_DNA"/>
</dbReference>
<evidence type="ECO:0000313" key="2">
    <source>
        <dbReference type="EMBL" id="RRT43362.1"/>
    </source>
</evidence>
<comment type="caution">
    <text evidence="2">The sequence shown here is derived from an EMBL/GenBank/DDBJ whole genome shotgun (WGS) entry which is preliminary data.</text>
</comment>
<dbReference type="AlphaFoldDB" id="A0A426XV60"/>
<name>A0A426XV60_ENSVE</name>
<accession>A0A426XV60</accession>
<feature type="compositionally biased region" description="Basic and acidic residues" evidence="1">
    <location>
        <begin position="35"/>
        <end position="54"/>
    </location>
</feature>
<protein>
    <submittedName>
        <fullName evidence="2">Uncharacterized protein</fullName>
    </submittedName>
</protein>
<dbReference type="Proteomes" id="UP000287651">
    <property type="component" value="Unassembled WGS sequence"/>
</dbReference>
<gene>
    <name evidence="2" type="ORF">B296_00021862</name>
</gene>
<sequence length="144" mass="15214">MLPGKMATVSPKREEQAVTGEMRGSVGQLMAEEAASLHREAEDEEIARRQEGRETPAGATGRDEALAAGSVGVYVTVPGDGCFETGDAVGGFTGAVGRRRRLEPSDASSRTVQSNLLYFDGYEREEGAQKSAPVAAARGRKTLL</sequence>
<evidence type="ECO:0000313" key="3">
    <source>
        <dbReference type="Proteomes" id="UP000287651"/>
    </source>
</evidence>
<feature type="region of interest" description="Disordered" evidence="1">
    <location>
        <begin position="1"/>
        <end position="64"/>
    </location>
</feature>
<proteinExistence type="predicted"/>
<organism evidence="2 3">
    <name type="scientific">Ensete ventricosum</name>
    <name type="common">Abyssinian banana</name>
    <name type="synonym">Musa ensete</name>
    <dbReference type="NCBI Taxonomy" id="4639"/>
    <lineage>
        <taxon>Eukaryota</taxon>
        <taxon>Viridiplantae</taxon>
        <taxon>Streptophyta</taxon>
        <taxon>Embryophyta</taxon>
        <taxon>Tracheophyta</taxon>
        <taxon>Spermatophyta</taxon>
        <taxon>Magnoliopsida</taxon>
        <taxon>Liliopsida</taxon>
        <taxon>Zingiberales</taxon>
        <taxon>Musaceae</taxon>
        <taxon>Ensete</taxon>
    </lineage>
</organism>
<evidence type="ECO:0000256" key="1">
    <source>
        <dbReference type="SAM" id="MobiDB-lite"/>
    </source>
</evidence>